<keyword evidence="2" id="KW-1185">Reference proteome</keyword>
<dbReference type="PANTHER" id="PTHR48203">
    <property type="entry name" value="BNAC01G40110D PROTEIN"/>
    <property type="match status" value="1"/>
</dbReference>
<sequence length="153" mass="17307">MGVAIFGCQTHMLVIRPLVFVVTDKPEEPAPEKLDAYEKIVQRLVKHMTGYLPLIQSCLGANFRCGKQDPANGVCSAVVFRLYQYLDSDKELEVACLKNFDSSLHAMPNLNQIHSLIEHYGPTVFFHRDEVYLPSSVLWFFKKKRGASVPGIH</sequence>
<dbReference type="PANTHER" id="PTHR48203:SF3">
    <property type="entry name" value="VACUOLAR PROTEIN SORTING-ASSOCIATED PROTEIN 62"/>
    <property type="match status" value="1"/>
</dbReference>
<gene>
    <name evidence="1" type="ORF">DVH24_024291</name>
</gene>
<protein>
    <submittedName>
        <fullName evidence="1">Uncharacterized protein</fullName>
    </submittedName>
</protein>
<dbReference type="AlphaFoldDB" id="A0A498JIE6"/>
<reference evidence="1 2" key="1">
    <citation type="submission" date="2018-10" db="EMBL/GenBank/DDBJ databases">
        <title>A high-quality apple genome assembly.</title>
        <authorList>
            <person name="Hu J."/>
        </authorList>
    </citation>
    <scope>NUCLEOTIDE SEQUENCE [LARGE SCALE GENOMIC DNA]</scope>
    <source>
        <strain evidence="2">cv. HFTH1</strain>
        <tissue evidence="1">Young leaf</tissue>
    </source>
</reference>
<name>A0A498JIE6_MALDO</name>
<organism evidence="1 2">
    <name type="scientific">Malus domestica</name>
    <name type="common">Apple</name>
    <name type="synonym">Pyrus malus</name>
    <dbReference type="NCBI Taxonomy" id="3750"/>
    <lineage>
        <taxon>Eukaryota</taxon>
        <taxon>Viridiplantae</taxon>
        <taxon>Streptophyta</taxon>
        <taxon>Embryophyta</taxon>
        <taxon>Tracheophyta</taxon>
        <taxon>Spermatophyta</taxon>
        <taxon>Magnoliopsida</taxon>
        <taxon>eudicotyledons</taxon>
        <taxon>Gunneridae</taxon>
        <taxon>Pentapetalae</taxon>
        <taxon>rosids</taxon>
        <taxon>fabids</taxon>
        <taxon>Rosales</taxon>
        <taxon>Rosaceae</taxon>
        <taxon>Amygdaloideae</taxon>
        <taxon>Maleae</taxon>
        <taxon>Malus</taxon>
    </lineage>
</organism>
<dbReference type="Proteomes" id="UP000290289">
    <property type="component" value="Chromosome 7"/>
</dbReference>
<proteinExistence type="predicted"/>
<dbReference type="Pfam" id="PF06101">
    <property type="entry name" value="Vps62"/>
    <property type="match status" value="1"/>
</dbReference>
<dbReference type="InterPro" id="IPR009291">
    <property type="entry name" value="Vps62"/>
</dbReference>
<evidence type="ECO:0000313" key="2">
    <source>
        <dbReference type="Proteomes" id="UP000290289"/>
    </source>
</evidence>
<evidence type="ECO:0000313" key="1">
    <source>
        <dbReference type="EMBL" id="RXH94607.1"/>
    </source>
</evidence>
<comment type="caution">
    <text evidence="1">The sequence shown here is derived from an EMBL/GenBank/DDBJ whole genome shotgun (WGS) entry which is preliminary data.</text>
</comment>
<accession>A0A498JIE6</accession>
<dbReference type="EMBL" id="RDQH01000333">
    <property type="protein sequence ID" value="RXH94607.1"/>
    <property type="molecule type" value="Genomic_DNA"/>
</dbReference>